<feature type="transmembrane region" description="Helical" evidence="7">
    <location>
        <begin position="308"/>
        <end position="330"/>
    </location>
</feature>
<keyword evidence="3" id="KW-1003">Cell membrane</keyword>
<protein>
    <submittedName>
        <fullName evidence="8">Cytochrome d ubiquinol oxidase subunit II</fullName>
    </submittedName>
</protein>
<comment type="caution">
    <text evidence="8">The sequence shown here is derived from an EMBL/GenBank/DDBJ whole genome shotgun (WGS) entry which is preliminary data.</text>
</comment>
<evidence type="ECO:0000256" key="2">
    <source>
        <dbReference type="ARBA" id="ARBA00007543"/>
    </source>
</evidence>
<dbReference type="InterPro" id="IPR003317">
    <property type="entry name" value="Cyt-d_oxidase_su2"/>
</dbReference>
<keyword evidence="5 7" id="KW-1133">Transmembrane helix</keyword>
<keyword evidence="6 7" id="KW-0472">Membrane</keyword>
<accession>A0ABS2H5Z5</accession>
<feature type="transmembrane region" description="Helical" evidence="7">
    <location>
        <begin position="234"/>
        <end position="252"/>
    </location>
</feature>
<feature type="transmembrane region" description="Helical" evidence="7">
    <location>
        <begin position="116"/>
        <end position="141"/>
    </location>
</feature>
<feature type="transmembrane region" description="Helical" evidence="7">
    <location>
        <begin position="56"/>
        <end position="77"/>
    </location>
</feature>
<evidence type="ECO:0000313" key="8">
    <source>
        <dbReference type="EMBL" id="MBM6996131.1"/>
    </source>
</evidence>
<feature type="transmembrane region" description="Helical" evidence="7">
    <location>
        <begin position="83"/>
        <end position="104"/>
    </location>
</feature>
<evidence type="ECO:0000256" key="6">
    <source>
        <dbReference type="ARBA" id="ARBA00023136"/>
    </source>
</evidence>
<dbReference type="Pfam" id="PF02322">
    <property type="entry name" value="Cyt_bd_oxida_II"/>
    <property type="match status" value="1"/>
</dbReference>
<evidence type="ECO:0000256" key="4">
    <source>
        <dbReference type="ARBA" id="ARBA00022692"/>
    </source>
</evidence>
<reference evidence="8 9" key="1">
    <citation type="submission" date="2021-01" db="EMBL/GenBank/DDBJ databases">
        <title>Paenibacillus sp.nov. isolated from the rhizosphere soil of tomato plant.</title>
        <authorList>
            <person name="Thin K.K."/>
            <person name="Zhang X."/>
            <person name="He S."/>
        </authorList>
    </citation>
    <scope>NUCLEOTIDE SEQUENCE [LARGE SCALE GENOMIC DNA]</scope>
    <source>
        <strain evidence="8 9">DXFW5</strain>
    </source>
</reference>
<evidence type="ECO:0000256" key="3">
    <source>
        <dbReference type="ARBA" id="ARBA00022475"/>
    </source>
</evidence>
<dbReference type="EMBL" id="JADCNN020000008">
    <property type="protein sequence ID" value="MBM6996131.1"/>
    <property type="molecule type" value="Genomic_DNA"/>
</dbReference>
<keyword evidence="4 7" id="KW-0812">Transmembrane</keyword>
<sequence>MSDATIAISILWGFLFIYSIIGSVDFGAGFWSMVYSRRNPQAAGIANRFLSPSWEVTNVFLVLLVVALVGFFPRAAYVLGTLLLVPVSLVMILLLFRSAFMVYAYSVQREVRSLRIVSGITGLLIPGLLVSVLPITLGGFIRQESGYPQLKYGDLLTSPALYAYLGFGIATELFLSALFLSDFSNEAGDESSYRQYRLIAVITGPLAMLLAVVATFSVNEEAMWMVHRMKEQGLWFMLSSAAFLAGYGSLWVRRNGRLGWPRMAFVFVVLQFAVASFAYGKAHMPYIVYPYLTVTEGITNHSMFISLLWGYGIGTVILLPVFMLFWWLFLKDKRYLRTE</sequence>
<feature type="transmembrane region" description="Helical" evidence="7">
    <location>
        <begin position="6"/>
        <end position="35"/>
    </location>
</feature>
<organism evidence="8 9">
    <name type="scientific">Paenibacillus rhizolycopersici</name>
    <dbReference type="NCBI Taxonomy" id="2780073"/>
    <lineage>
        <taxon>Bacteria</taxon>
        <taxon>Bacillati</taxon>
        <taxon>Bacillota</taxon>
        <taxon>Bacilli</taxon>
        <taxon>Bacillales</taxon>
        <taxon>Paenibacillaceae</taxon>
        <taxon>Paenibacillus</taxon>
    </lineage>
</organism>
<feature type="transmembrane region" description="Helical" evidence="7">
    <location>
        <begin position="264"/>
        <end position="288"/>
    </location>
</feature>
<feature type="transmembrane region" description="Helical" evidence="7">
    <location>
        <begin position="161"/>
        <end position="184"/>
    </location>
</feature>
<feature type="transmembrane region" description="Helical" evidence="7">
    <location>
        <begin position="196"/>
        <end position="214"/>
    </location>
</feature>
<proteinExistence type="inferred from homology"/>
<comment type="subcellular location">
    <subcellularLocation>
        <location evidence="1">Cell membrane</location>
        <topology evidence="1">Multi-pass membrane protein</topology>
    </subcellularLocation>
</comment>
<evidence type="ECO:0000256" key="5">
    <source>
        <dbReference type="ARBA" id="ARBA00022989"/>
    </source>
</evidence>
<evidence type="ECO:0000256" key="1">
    <source>
        <dbReference type="ARBA" id="ARBA00004651"/>
    </source>
</evidence>
<keyword evidence="9" id="KW-1185">Reference proteome</keyword>
<dbReference type="Proteomes" id="UP001516620">
    <property type="component" value="Unassembled WGS sequence"/>
</dbReference>
<comment type="similarity">
    <text evidence="2">Belongs to the cytochrome ubiquinol oxidase subunit 2 family.</text>
</comment>
<dbReference type="RefSeq" id="WP_193416934.1">
    <property type="nucleotide sequence ID" value="NZ_JADCNN020000008.1"/>
</dbReference>
<name>A0ABS2H5Z5_9BACL</name>
<gene>
    <name evidence="8" type="ORF">IM700_010790</name>
</gene>
<evidence type="ECO:0000313" key="9">
    <source>
        <dbReference type="Proteomes" id="UP001516620"/>
    </source>
</evidence>
<evidence type="ECO:0000256" key="7">
    <source>
        <dbReference type="SAM" id="Phobius"/>
    </source>
</evidence>